<proteinExistence type="predicted"/>
<dbReference type="HOGENOM" id="CLU_104063_1_0_9"/>
<keyword evidence="2" id="KW-1185">Reference proteome</keyword>
<dbReference type="OrthoDB" id="9815953at2"/>
<sequence>MLDCTNNNYVNSKSAFAVFDISRLITEYLPMDIDIIQNLIILCIGTDRSTGDSLGPLVGHKLTSHMPYFNKVHLFGTLDEPVHAKNLADTITNIEINYPKSFILAIDASLGNSDKIGYINVKKGPLKPGLGVNKKLPSIGDISITGVVNIGGMMEYMVLQNTRLSLVMNMADVISKGIYRTLFRIYYNKLKDTKYP</sequence>
<dbReference type="EMBL" id="LT669839">
    <property type="protein sequence ID" value="SHD78061.1"/>
    <property type="molecule type" value="Genomic_DNA"/>
</dbReference>
<reference evidence="1 2" key="1">
    <citation type="submission" date="2016-11" db="EMBL/GenBank/DDBJ databases">
        <authorList>
            <person name="Manzoor S."/>
        </authorList>
    </citation>
    <scope>NUCLEOTIDE SEQUENCE [LARGE SCALE GENOMIC DNA]</scope>
    <source>
        <strain evidence="1">Clostridium ultunense strain Esp</strain>
    </source>
</reference>
<dbReference type="InterPro" id="IPR023430">
    <property type="entry name" value="Pept_HybD-like_dom_sf"/>
</dbReference>
<dbReference type="InterPro" id="IPR009665">
    <property type="entry name" value="YyaC"/>
</dbReference>
<dbReference type="NCBIfam" id="TIGR02841">
    <property type="entry name" value="spore_YyaC"/>
    <property type="match status" value="1"/>
</dbReference>
<evidence type="ECO:0000313" key="1">
    <source>
        <dbReference type="EMBL" id="SHD78061.1"/>
    </source>
</evidence>
<dbReference type="SUPFAM" id="SSF53163">
    <property type="entry name" value="HybD-like"/>
    <property type="match status" value="1"/>
</dbReference>
<gene>
    <name evidence="1" type="ORF">CUESP1_2725</name>
</gene>
<accession>M1ZE72</accession>
<dbReference type="AlphaFoldDB" id="M1ZE72"/>
<protein>
    <recommendedName>
        <fullName evidence="3">Sporulation protein YyaC</fullName>
    </recommendedName>
</protein>
<name>M1ZE72_9FIRM</name>
<organism evidence="1 2">
    <name type="scientific">[Clostridium] ultunense Esp</name>
    <dbReference type="NCBI Taxonomy" id="1288971"/>
    <lineage>
        <taxon>Bacteria</taxon>
        <taxon>Bacillati</taxon>
        <taxon>Bacillota</taxon>
        <taxon>Tissierellia</taxon>
        <taxon>Tissierellales</taxon>
        <taxon>Tepidimicrobiaceae</taxon>
        <taxon>Schnuerera</taxon>
    </lineage>
</organism>
<evidence type="ECO:0000313" key="2">
    <source>
        <dbReference type="Proteomes" id="UP000245423"/>
    </source>
</evidence>
<evidence type="ECO:0008006" key="3">
    <source>
        <dbReference type="Google" id="ProtNLM"/>
    </source>
</evidence>
<dbReference type="Pfam" id="PF06866">
    <property type="entry name" value="DUF1256"/>
    <property type="match status" value="1"/>
</dbReference>
<dbReference type="Proteomes" id="UP000245423">
    <property type="component" value="Chromosome 1"/>
</dbReference>
<dbReference type="RefSeq" id="WP_005587185.1">
    <property type="nucleotide sequence ID" value="NZ_LT669839.1"/>
</dbReference>